<accession>A0A1F7Z020</accession>
<evidence type="ECO:0000313" key="3">
    <source>
        <dbReference type="Proteomes" id="UP000177169"/>
    </source>
</evidence>
<protein>
    <recommendedName>
        <fullName evidence="1">Glycosyl transferase family 1 domain-containing protein</fullName>
    </recommendedName>
</protein>
<dbReference type="InterPro" id="IPR001296">
    <property type="entry name" value="Glyco_trans_1"/>
</dbReference>
<name>A0A1F7Z020_9BACT</name>
<dbReference type="STRING" id="1802505.A3D01_04910"/>
<dbReference type="EMBL" id="MGGR01000027">
    <property type="protein sequence ID" value="OGM32887.1"/>
    <property type="molecule type" value="Genomic_DNA"/>
</dbReference>
<dbReference type="Gene3D" id="3.40.50.2000">
    <property type="entry name" value="Glycogen Phosphorylase B"/>
    <property type="match status" value="2"/>
</dbReference>
<dbReference type="CDD" id="cd03801">
    <property type="entry name" value="GT4_PimA-like"/>
    <property type="match status" value="1"/>
</dbReference>
<feature type="domain" description="Glycosyl transferase family 1" evidence="1">
    <location>
        <begin position="221"/>
        <end position="388"/>
    </location>
</feature>
<reference evidence="2 3" key="1">
    <citation type="journal article" date="2016" name="Nat. Commun.">
        <title>Thousands of microbial genomes shed light on interconnected biogeochemical processes in an aquifer system.</title>
        <authorList>
            <person name="Anantharaman K."/>
            <person name="Brown C.T."/>
            <person name="Hug L.A."/>
            <person name="Sharon I."/>
            <person name="Castelle C.J."/>
            <person name="Probst A.J."/>
            <person name="Thomas B.C."/>
            <person name="Singh A."/>
            <person name="Wilkins M.J."/>
            <person name="Karaoz U."/>
            <person name="Brodie E.L."/>
            <person name="Williams K.H."/>
            <person name="Hubbard S.S."/>
            <person name="Banfield J.F."/>
        </authorList>
    </citation>
    <scope>NUCLEOTIDE SEQUENCE [LARGE SCALE GENOMIC DNA]</scope>
</reference>
<dbReference type="Pfam" id="PF00534">
    <property type="entry name" value="Glycos_transf_1"/>
    <property type="match status" value="1"/>
</dbReference>
<dbReference type="SUPFAM" id="SSF53756">
    <property type="entry name" value="UDP-Glycosyltransferase/glycogen phosphorylase"/>
    <property type="match status" value="1"/>
</dbReference>
<dbReference type="Proteomes" id="UP000177169">
    <property type="component" value="Unassembled WGS sequence"/>
</dbReference>
<evidence type="ECO:0000313" key="2">
    <source>
        <dbReference type="EMBL" id="OGM32887.1"/>
    </source>
</evidence>
<dbReference type="GO" id="GO:0016757">
    <property type="term" value="F:glycosyltransferase activity"/>
    <property type="evidence" value="ECO:0007669"/>
    <property type="project" value="InterPro"/>
</dbReference>
<organism evidence="2 3">
    <name type="scientific">Candidatus Woesebacteria bacterium RIFCSPHIGHO2_02_FULL_39_13</name>
    <dbReference type="NCBI Taxonomy" id="1802505"/>
    <lineage>
        <taxon>Bacteria</taxon>
        <taxon>Candidatus Woeseibacteriota</taxon>
    </lineage>
</organism>
<dbReference type="PANTHER" id="PTHR12526">
    <property type="entry name" value="GLYCOSYLTRANSFERASE"/>
    <property type="match status" value="1"/>
</dbReference>
<evidence type="ECO:0000259" key="1">
    <source>
        <dbReference type="Pfam" id="PF00534"/>
    </source>
</evidence>
<comment type="caution">
    <text evidence="2">The sequence shown here is derived from an EMBL/GenBank/DDBJ whole genome shotgun (WGS) entry which is preliminary data.</text>
</comment>
<sequence length="408" mass="46883">MLKNKNKDIFYFFALAPTGKGLSGGDRIFIELAREWSKKIPVRIFTTQEGVEMAGEQKLSGSYLTIERLEKGYLPNNFFLKYIYKIFLGIRLGLTFRTAKSDIQHLFLYSSSDFWMDVLPAVILKTRFTKVKWIATWFQTAPNPLRGFEERDSENQGQRFRTYKYSALMYGFSQLASKPLITKFADKVIVNNEEEKKQFLKHTKRGDTIVLLGAVPLKEIKNWKAKLSKLPKKYDAVFQGRFHPQKGVVELVEIWKKVVEKKPNAKLAMIGDGPLMQDVRDKIQDLGLQKNIKLFGYLFDGPEKYEIFSRSKLVVHPAFYDSGGMASAEAMAFGIPVVGFDLKAYESYYPQGMLKVPVGDLSAFGDAILKLLDNDDFRRAEGENAEKMIFSKWSWNKRTSEVLDKIQE</sequence>
<gene>
    <name evidence="2" type="ORF">A3D01_04910</name>
</gene>
<proteinExistence type="predicted"/>
<dbReference type="PANTHER" id="PTHR12526:SF630">
    <property type="entry name" value="GLYCOSYLTRANSFERASE"/>
    <property type="match status" value="1"/>
</dbReference>
<dbReference type="AlphaFoldDB" id="A0A1F7Z020"/>